<proteinExistence type="predicted"/>
<evidence type="ECO:0000313" key="6">
    <source>
        <dbReference type="Proteomes" id="UP000318571"/>
    </source>
</evidence>
<organism evidence="5 6">
    <name type="scientific">Tigriopus californicus</name>
    <name type="common">Marine copepod</name>
    <dbReference type="NCBI Taxonomy" id="6832"/>
    <lineage>
        <taxon>Eukaryota</taxon>
        <taxon>Metazoa</taxon>
        <taxon>Ecdysozoa</taxon>
        <taxon>Arthropoda</taxon>
        <taxon>Crustacea</taxon>
        <taxon>Multicrustacea</taxon>
        <taxon>Hexanauplia</taxon>
        <taxon>Copepoda</taxon>
        <taxon>Harpacticoida</taxon>
        <taxon>Harpacticidae</taxon>
        <taxon>Tigriopus</taxon>
    </lineage>
</organism>
<dbReference type="GO" id="GO:0005096">
    <property type="term" value="F:GTPase activator activity"/>
    <property type="evidence" value="ECO:0007669"/>
    <property type="project" value="UniProtKB-KW"/>
</dbReference>
<dbReference type="InterPro" id="IPR000195">
    <property type="entry name" value="Rab-GAP-TBC_dom"/>
</dbReference>
<reference evidence="5 6" key="1">
    <citation type="journal article" date="2018" name="Nat. Ecol. Evol.">
        <title>Genomic signatures of mitonuclear coevolution across populations of Tigriopus californicus.</title>
        <authorList>
            <person name="Barreto F.S."/>
            <person name="Watson E.T."/>
            <person name="Lima T.G."/>
            <person name="Willett C.S."/>
            <person name="Edmands S."/>
            <person name="Li W."/>
            <person name="Burton R.S."/>
        </authorList>
    </citation>
    <scope>NUCLEOTIDE SEQUENCE [LARGE SCALE GENOMIC DNA]</scope>
    <source>
        <strain evidence="5 6">San Diego</strain>
    </source>
</reference>
<dbReference type="OMA" id="MHSMGYV"/>
<dbReference type="SUPFAM" id="SSF47923">
    <property type="entry name" value="Ypt/Rab-GAP domain of gyp1p"/>
    <property type="match status" value="2"/>
</dbReference>
<evidence type="ECO:0000256" key="3">
    <source>
        <dbReference type="SAM" id="MobiDB-lite"/>
    </source>
</evidence>
<dbReference type="STRING" id="6832.A0A553NUL0"/>
<dbReference type="EMBL" id="VCGU01000010">
    <property type="protein sequence ID" value="TRY69121.1"/>
    <property type="molecule type" value="Genomic_DNA"/>
</dbReference>
<evidence type="ECO:0000256" key="2">
    <source>
        <dbReference type="SAM" id="Coils"/>
    </source>
</evidence>
<feature type="domain" description="Rab-GAP TBC" evidence="4">
    <location>
        <begin position="564"/>
        <end position="751"/>
    </location>
</feature>
<evidence type="ECO:0000259" key="4">
    <source>
        <dbReference type="PROSITE" id="PS50086"/>
    </source>
</evidence>
<evidence type="ECO:0000313" key="5">
    <source>
        <dbReference type="EMBL" id="TRY69121.1"/>
    </source>
</evidence>
<dbReference type="FunFam" id="1.10.472.80:FF:000027">
    <property type="entry name" value="GTPase activating protein (Evi5)"/>
    <property type="match status" value="1"/>
</dbReference>
<comment type="caution">
    <text evidence="5">The sequence shown here is derived from an EMBL/GenBank/DDBJ whole genome shotgun (WGS) entry which is preliminary data.</text>
</comment>
<keyword evidence="2" id="KW-0175">Coiled coil</keyword>
<dbReference type="SUPFAM" id="SSF50729">
    <property type="entry name" value="PH domain-like"/>
    <property type="match status" value="1"/>
</dbReference>
<dbReference type="Gene3D" id="1.10.472.80">
    <property type="entry name" value="Ypt/Rab-GAP domain of gyp1p, domain 3"/>
    <property type="match status" value="1"/>
</dbReference>
<feature type="region of interest" description="Disordered" evidence="3">
    <location>
        <begin position="1"/>
        <end position="87"/>
    </location>
</feature>
<feature type="compositionally biased region" description="Basic and acidic residues" evidence="3">
    <location>
        <begin position="50"/>
        <end position="65"/>
    </location>
</feature>
<dbReference type="Pfam" id="PF00566">
    <property type="entry name" value="RabGAP-TBC"/>
    <property type="match status" value="1"/>
</dbReference>
<dbReference type="InterPro" id="IPR022164">
    <property type="entry name" value="Kinesin-like"/>
</dbReference>
<dbReference type="GO" id="GO:0031267">
    <property type="term" value="F:small GTPase binding"/>
    <property type="evidence" value="ECO:0007669"/>
    <property type="project" value="TreeGrafter"/>
</dbReference>
<dbReference type="Gene3D" id="1.10.10.750">
    <property type="entry name" value="Ypt/Rab-GAP domain of gyp1p, domain 1"/>
    <property type="match status" value="1"/>
</dbReference>
<feature type="compositionally biased region" description="Basic and acidic residues" evidence="3">
    <location>
        <begin position="7"/>
        <end position="18"/>
    </location>
</feature>
<dbReference type="PROSITE" id="PS50086">
    <property type="entry name" value="TBC_RABGAP"/>
    <property type="match status" value="1"/>
</dbReference>
<feature type="coiled-coil region" evidence="2">
    <location>
        <begin position="832"/>
        <end position="891"/>
    </location>
</feature>
<feature type="coiled-coil region" evidence="2">
    <location>
        <begin position="994"/>
        <end position="1021"/>
    </location>
</feature>
<dbReference type="Pfam" id="PF12473">
    <property type="entry name" value="DUF3694"/>
    <property type="match status" value="1"/>
</dbReference>
<sequence length="1098" mass="123915">MEPVETVADRGEVNDDNKTSSSSPSSADFEMLPHTAQPAQPHTDPPAGDTDPHLDLQGGNREDLARTLSDCLQSSPEEEAANAVPAVPAVQSMVNESLHEEEEEEDGPDGENATIFHRIYYLGAEAIEHPKDEAMIQDHMMEINRGRDAVSVRLSVPRTSDGRVSLRRETPEELMFRLPVNRIIYFARGTAESRCFALTSIKLDRDGVAFEPRTFQIHVFRCAVAEAVDKVFVSFAQTFKRASPQPARLLPPENFEEGEPFLFEVSLEIREKEEGKSTYEIVPRQKGFFKLRTDVEKRVVLNVRQISRNHCHLVIERCFGMLVSPGRNVRHADMQLLERVTMTNATLVAPSDGGQSSTSGAANCAGQIITGTWDPSEASFAMLNQETSADRSPVYMTIAADLVIAQVAEPVRFVMETKARIFPTSERYWYFSKKSVVKQFQIRLKRSKEPQGEKIFDLCGIDVSEEIDRVRGGSITSQIASLTASTLGSFRNQYGLVTVDEPISPPCEEDEDSDGEEPLLSGFGEVSKDCSGTELELWSQVLQEWATDNPLQFPKQLPRLVKRGIPEALRGEVWQRMTGASAHVEQTVESYRLLTTQESPDEKVILRDIHRTFPAHEFFKEAGGIGQEALYRIAKAYSIYDSEIGYCQGQSFLIASLLLQMPEEQAFGVLIQVMHRLGLRDMFRENFEQLQLRLYQLDRLIEANFPDLWQHFADNGIESHMYASQWFLTIFTAKFPLFLVFRVLDVFLLFGFDSIFQVALGILKVSKKDMLFQDFEGLMKYFRVNIPKRYRSEENAKHLMEVAKGIKIKRLNKYEGEWLHIKAAERAREDPVIRLERENKKLLNDNLRLDTENDNLARQLVNSKIEMRKEIDNIEDEKDLFEKEASSAKTLLQENAEENKRLHQQVFSLKELLKREVAKSDAELATKANVIADYKLITSQLSEKLEKLLNQAKENTRKSQNSSSTTEICDSSTSSNSSSHNNPVDNDSGNLQDLDQANERVRELELELAQTKLALVETECRLQDVSHHMNALTMSTSSGHPESGSGSHASGSFRSTWFSKTLSSIKETTTHAAASSKDAIRKSNSIDVLKSGGDFQSH</sequence>
<feature type="region of interest" description="Disordered" evidence="3">
    <location>
        <begin position="952"/>
        <end position="992"/>
    </location>
</feature>
<dbReference type="InterPro" id="IPR050302">
    <property type="entry name" value="Rab_GAP_TBC_domain"/>
</dbReference>
<accession>A0A553NUL0</accession>
<dbReference type="PANTHER" id="PTHR47219:SF9">
    <property type="entry name" value="GTPASE ACTIVATING PROTEIN AND CENTROSOME-ASSOCIATED, ISOFORM B"/>
    <property type="match status" value="1"/>
</dbReference>
<dbReference type="Proteomes" id="UP000318571">
    <property type="component" value="Chromosome 1"/>
</dbReference>
<dbReference type="Gene3D" id="2.30.29.30">
    <property type="entry name" value="Pleckstrin-homology domain (PH domain)/Phosphotyrosine-binding domain (PTB)"/>
    <property type="match status" value="1"/>
</dbReference>
<keyword evidence="6" id="KW-1185">Reference proteome</keyword>
<protein>
    <recommendedName>
        <fullName evidence="4">Rab-GAP TBC domain-containing protein</fullName>
    </recommendedName>
</protein>
<dbReference type="InterPro" id="IPR035969">
    <property type="entry name" value="Rab-GAP_TBC_sf"/>
</dbReference>
<keyword evidence="1" id="KW-0343">GTPase activation</keyword>
<dbReference type="InterPro" id="IPR011993">
    <property type="entry name" value="PH-like_dom_sf"/>
</dbReference>
<dbReference type="PANTHER" id="PTHR47219">
    <property type="entry name" value="RAB GTPASE-ACTIVATING PROTEIN 1-LIKE"/>
    <property type="match status" value="1"/>
</dbReference>
<dbReference type="SMART" id="SM00164">
    <property type="entry name" value="TBC"/>
    <property type="match status" value="1"/>
</dbReference>
<dbReference type="OrthoDB" id="295078at2759"/>
<dbReference type="FunFam" id="1.10.8.270:FF:000001">
    <property type="entry name" value="TBC1 domain family member 1"/>
    <property type="match status" value="1"/>
</dbReference>
<name>A0A553NUL0_TIGCA</name>
<dbReference type="AlphaFoldDB" id="A0A553NUL0"/>
<feature type="compositionally biased region" description="Low complexity" evidence="3">
    <location>
        <begin position="970"/>
        <end position="988"/>
    </location>
</feature>
<feature type="compositionally biased region" description="Polar residues" evidence="3">
    <location>
        <begin position="958"/>
        <end position="969"/>
    </location>
</feature>
<evidence type="ECO:0000256" key="1">
    <source>
        <dbReference type="ARBA" id="ARBA00022468"/>
    </source>
</evidence>
<gene>
    <name evidence="5" type="ORF">TCAL_04113</name>
</gene>
<dbReference type="Gene3D" id="1.10.8.270">
    <property type="entry name" value="putative rabgap domain of human tbc1 domain family member 14 like domains"/>
    <property type="match status" value="1"/>
</dbReference>